<dbReference type="Gene3D" id="1.10.10.10">
    <property type="entry name" value="Winged helix-like DNA-binding domain superfamily/Winged helix DNA-binding domain"/>
    <property type="match status" value="2"/>
</dbReference>
<proteinExistence type="predicted"/>
<dbReference type="SUPFAM" id="SSF46785">
    <property type="entry name" value="Winged helix' DNA-binding domain"/>
    <property type="match status" value="2"/>
</dbReference>
<dbReference type="RefSeq" id="WP_220620534.1">
    <property type="nucleotide sequence ID" value="NZ_RKLR01000017.1"/>
</dbReference>
<dbReference type="AlphaFoldDB" id="A0AAW4PVF8"/>
<dbReference type="GO" id="GO:0003677">
    <property type="term" value="F:DNA binding"/>
    <property type="evidence" value="ECO:0007669"/>
    <property type="project" value="TreeGrafter"/>
</dbReference>
<dbReference type="CDD" id="cd00090">
    <property type="entry name" value="HTH_ARSR"/>
    <property type="match status" value="1"/>
</dbReference>
<evidence type="ECO:0000313" key="2">
    <source>
        <dbReference type="EMBL" id="MBX0325673.1"/>
    </source>
</evidence>
<dbReference type="Pfam" id="PF13412">
    <property type="entry name" value="HTH_24"/>
    <property type="match status" value="1"/>
</dbReference>
<dbReference type="EMBL" id="RKLR01000017">
    <property type="protein sequence ID" value="MBX0325673.1"/>
    <property type="molecule type" value="Genomic_DNA"/>
</dbReference>
<dbReference type="Proteomes" id="UP001430377">
    <property type="component" value="Unassembled WGS sequence"/>
</dbReference>
<dbReference type="InterPro" id="IPR056528">
    <property type="entry name" value="HVO_2833_C"/>
</dbReference>
<dbReference type="GO" id="GO:0003700">
    <property type="term" value="F:DNA-binding transcription factor activity"/>
    <property type="evidence" value="ECO:0007669"/>
    <property type="project" value="TreeGrafter"/>
</dbReference>
<dbReference type="GO" id="GO:0045892">
    <property type="term" value="P:negative regulation of DNA-templated transcription"/>
    <property type="evidence" value="ECO:0007669"/>
    <property type="project" value="TreeGrafter"/>
</dbReference>
<keyword evidence="3" id="KW-1185">Reference proteome</keyword>
<dbReference type="Pfam" id="PF24271">
    <property type="entry name" value="HVO_2833_C"/>
    <property type="match status" value="1"/>
</dbReference>
<feature type="domain" description="HVO-2833 C-terminal" evidence="1">
    <location>
        <begin position="200"/>
        <end position="329"/>
    </location>
</feature>
<evidence type="ECO:0000259" key="1">
    <source>
        <dbReference type="Pfam" id="PF24271"/>
    </source>
</evidence>
<dbReference type="InterPro" id="IPR050707">
    <property type="entry name" value="HTH_MetabolicPath_Reg"/>
</dbReference>
<dbReference type="PANTHER" id="PTHR30136:SF24">
    <property type="entry name" value="HTH-TYPE TRANSCRIPTIONAL REPRESSOR ALLR"/>
    <property type="match status" value="1"/>
</dbReference>
<sequence>MLQQSDLKILSSLRQKSLEGSEISERTGLASGTVRRRVATLREQELVERLETTEGSKIFYRRQQSDVATALDTAADSVPHVDLPDFLTPSLLTVLYWVEKPLGPSEIATRVDLSRVRVQQLLSTLVRRQFVTKPDRGHYELKSEYKKLGRLAEAVARHTQRVEIKPVFPDATIVWAAPCEALVVPGESTKGLADELVDDTEWTVTGLAAFPQFGFDFTVADAPLLYRNTAEKTGDLQVHPAEAVCHALCRRIEHRLVRFCILVVLDGVMRGEISLTGLQETASIYGMEREIEALVTFVEQRGDSNVLPTDLSSSFPSWQRVVDTGTQYDLDVERAVSQLPEETGES</sequence>
<accession>A0AAW4PVF8</accession>
<comment type="caution">
    <text evidence="2">The sequence shown here is derived from an EMBL/GenBank/DDBJ whole genome shotgun (WGS) entry which is preliminary data.</text>
</comment>
<reference evidence="2 3" key="1">
    <citation type="submission" date="2021-06" db="EMBL/GenBank/DDBJ databases">
        <title>Halomicroarcula sp. a new haloarchaeum isolated from saline soil.</title>
        <authorList>
            <person name="Duran-Viseras A."/>
            <person name="Sanchez-Porro C."/>
            <person name="Ventosa A."/>
        </authorList>
    </citation>
    <scope>NUCLEOTIDE SEQUENCE [LARGE SCALE GENOMIC DNA]</scope>
    <source>
        <strain evidence="2 3">F13</strain>
    </source>
</reference>
<dbReference type="InterPro" id="IPR011991">
    <property type="entry name" value="ArsR-like_HTH"/>
</dbReference>
<organism evidence="2 3">
    <name type="scientific">Haloarcula rubra</name>
    <dbReference type="NCBI Taxonomy" id="2487747"/>
    <lineage>
        <taxon>Archaea</taxon>
        <taxon>Methanobacteriati</taxon>
        <taxon>Methanobacteriota</taxon>
        <taxon>Stenosarchaea group</taxon>
        <taxon>Halobacteria</taxon>
        <taxon>Halobacteriales</taxon>
        <taxon>Haloarculaceae</taxon>
        <taxon>Haloarcula</taxon>
    </lineage>
</organism>
<gene>
    <name evidence="2" type="ORF">EGH21_21895</name>
</gene>
<dbReference type="InterPro" id="IPR036388">
    <property type="entry name" value="WH-like_DNA-bd_sf"/>
</dbReference>
<dbReference type="PANTHER" id="PTHR30136">
    <property type="entry name" value="HELIX-TURN-HELIX TRANSCRIPTIONAL REGULATOR, ICLR FAMILY"/>
    <property type="match status" value="1"/>
</dbReference>
<evidence type="ECO:0000313" key="3">
    <source>
        <dbReference type="Proteomes" id="UP001430377"/>
    </source>
</evidence>
<name>A0AAW4PVF8_9EURY</name>
<dbReference type="InterPro" id="IPR036390">
    <property type="entry name" value="WH_DNA-bd_sf"/>
</dbReference>
<protein>
    <submittedName>
        <fullName evidence="2">Helix-turn-helix domain-containing protein</fullName>
    </submittedName>
</protein>